<evidence type="ECO:0000256" key="9">
    <source>
        <dbReference type="PROSITE-ProRule" id="PRU00288"/>
    </source>
</evidence>
<dbReference type="GO" id="GO:0008270">
    <property type="term" value="F:zinc ion binding"/>
    <property type="evidence" value="ECO:0007669"/>
    <property type="project" value="UniProtKB-KW"/>
</dbReference>
<dbReference type="SMART" id="SM00360">
    <property type="entry name" value="RRM"/>
    <property type="match status" value="1"/>
</dbReference>
<evidence type="ECO:0000256" key="1">
    <source>
        <dbReference type="ARBA" id="ARBA00004496"/>
    </source>
</evidence>
<keyword evidence="6 8" id="KW-0694">RNA-binding</keyword>
<keyword evidence="7 8" id="KW-0648">Protein biosynthesis</keyword>
<dbReference type="InterPro" id="IPR027267">
    <property type="entry name" value="AH/BAR_dom_sf"/>
</dbReference>
<dbReference type="FunFam" id="3.30.70.330:FF:000235">
    <property type="entry name" value="Eukaryotic translation initiation factor 3 subunit B"/>
    <property type="match status" value="1"/>
</dbReference>
<feature type="region of interest" description="Disordered" evidence="10">
    <location>
        <begin position="225"/>
        <end position="285"/>
    </location>
</feature>
<keyword evidence="15" id="KW-1185">Reference proteome</keyword>
<dbReference type="CDD" id="cd08204">
    <property type="entry name" value="ArfGap"/>
    <property type="match status" value="1"/>
</dbReference>
<feature type="region of interest" description="Disordered" evidence="10">
    <location>
        <begin position="796"/>
        <end position="833"/>
    </location>
</feature>
<feature type="compositionally biased region" description="Low complexity" evidence="10">
    <location>
        <begin position="1016"/>
        <end position="1031"/>
    </location>
</feature>
<dbReference type="GO" id="GO:0033290">
    <property type="term" value="C:eukaryotic 48S preinitiation complex"/>
    <property type="evidence" value="ECO:0007669"/>
    <property type="project" value="UniProtKB-UniRule"/>
</dbReference>
<dbReference type="InterPro" id="IPR037278">
    <property type="entry name" value="ARFGAP/RecO"/>
</dbReference>
<dbReference type="GO" id="GO:0005096">
    <property type="term" value="F:GTPase activator activity"/>
    <property type="evidence" value="ECO:0007669"/>
    <property type="project" value="InterPro"/>
</dbReference>
<comment type="function">
    <text evidence="8">RNA-binding component of the eukaryotic translation initiation factor 3 (eIF-3) complex, which is involved in protein synthesis of a specialized repertoire of mRNAs and, together with other initiation factors, stimulates binding of mRNA and methionyl-tRNAi to the 40S ribosome. The eIF-3 complex specifically targets and initiates translation of a subset of mRNAs involved in cell proliferation.</text>
</comment>
<dbReference type="GO" id="GO:0031369">
    <property type="term" value="F:translation initiation factor binding"/>
    <property type="evidence" value="ECO:0007669"/>
    <property type="project" value="InterPro"/>
</dbReference>
<comment type="subcellular location">
    <subcellularLocation>
        <location evidence="1 8">Cytoplasm</location>
    </subcellularLocation>
</comment>
<feature type="region of interest" description="Disordered" evidence="10">
    <location>
        <begin position="301"/>
        <end position="320"/>
    </location>
</feature>
<name>A0A9Q9DUC7_CURCL</name>
<dbReference type="GO" id="GO:0003743">
    <property type="term" value="F:translation initiation factor activity"/>
    <property type="evidence" value="ECO:0007669"/>
    <property type="project" value="UniProtKB-UniRule"/>
</dbReference>
<dbReference type="PROSITE" id="PS50003">
    <property type="entry name" value="PH_DOMAIN"/>
    <property type="match status" value="1"/>
</dbReference>
<dbReference type="Proteomes" id="UP001056012">
    <property type="component" value="Chromosome 5"/>
</dbReference>
<dbReference type="InterPro" id="IPR034363">
    <property type="entry name" value="eIF3B_RRM"/>
</dbReference>
<dbReference type="CDD" id="cd07608">
    <property type="entry name" value="BAR_ArfGAP_fungi"/>
    <property type="match status" value="1"/>
</dbReference>
<accession>A0A9Q9DUC7</accession>
<dbReference type="InterPro" id="IPR011993">
    <property type="entry name" value="PH-like_dom_sf"/>
</dbReference>
<dbReference type="PANTHER" id="PTHR14068">
    <property type="entry name" value="EUKARYOTIC TRANSLATION INITIATION FACTOR 3 EIF3 -RELATED"/>
    <property type="match status" value="1"/>
</dbReference>
<dbReference type="GO" id="GO:0003723">
    <property type="term" value="F:RNA binding"/>
    <property type="evidence" value="ECO:0007669"/>
    <property type="project" value="UniProtKB-UniRule"/>
</dbReference>
<dbReference type="SUPFAM" id="SSF54928">
    <property type="entry name" value="RNA-binding domain, RBD"/>
    <property type="match status" value="1"/>
</dbReference>
<dbReference type="Gene3D" id="1.10.220.150">
    <property type="entry name" value="Arf GTPase activating protein"/>
    <property type="match status" value="1"/>
</dbReference>
<dbReference type="HAMAP" id="MF_03001">
    <property type="entry name" value="eIF3b"/>
    <property type="match status" value="1"/>
</dbReference>
<evidence type="ECO:0000256" key="8">
    <source>
        <dbReference type="HAMAP-Rule" id="MF_03001"/>
    </source>
</evidence>
<feature type="compositionally biased region" description="Polar residues" evidence="10">
    <location>
        <begin position="797"/>
        <end position="812"/>
    </location>
</feature>
<keyword evidence="9" id="KW-0479">Metal-binding</keyword>
<dbReference type="Pfam" id="PF00169">
    <property type="entry name" value="PH"/>
    <property type="match status" value="1"/>
</dbReference>
<reference evidence="14" key="1">
    <citation type="submission" date="2021-12" db="EMBL/GenBank/DDBJ databases">
        <title>Curvularia clavata genome.</title>
        <authorList>
            <person name="Cao Y."/>
        </authorList>
    </citation>
    <scope>NUCLEOTIDE SEQUENCE</scope>
    <source>
        <strain evidence="14">Yc1106</strain>
    </source>
</reference>
<dbReference type="SUPFAM" id="SSF103657">
    <property type="entry name" value="BAR/IMD domain-like"/>
    <property type="match status" value="1"/>
</dbReference>
<dbReference type="Gene3D" id="2.30.29.30">
    <property type="entry name" value="Pleckstrin-homology domain (PH domain)/Phosphotyrosine-binding domain (PTB)"/>
    <property type="match status" value="1"/>
</dbReference>
<dbReference type="InterPro" id="IPR000504">
    <property type="entry name" value="RRM_dom"/>
</dbReference>
<evidence type="ECO:0000259" key="12">
    <source>
        <dbReference type="PROSITE" id="PS50102"/>
    </source>
</evidence>
<feature type="region of interest" description="Disordered" evidence="10">
    <location>
        <begin position="1016"/>
        <end position="1037"/>
    </location>
</feature>
<dbReference type="Pfam" id="PF08662">
    <property type="entry name" value="eIF2A"/>
    <property type="match status" value="1"/>
</dbReference>
<dbReference type="CDD" id="cd12278">
    <property type="entry name" value="RRM_eIF3B"/>
    <property type="match status" value="1"/>
</dbReference>
<feature type="domain" description="Arf-GAP" evidence="13">
    <location>
        <begin position="837"/>
        <end position="961"/>
    </location>
</feature>
<dbReference type="InterPro" id="IPR035979">
    <property type="entry name" value="RBD_domain_sf"/>
</dbReference>
<dbReference type="PROSITE" id="PS50115">
    <property type="entry name" value="ARFGAP"/>
    <property type="match status" value="1"/>
</dbReference>
<feature type="compositionally biased region" description="Polar residues" evidence="10">
    <location>
        <begin position="603"/>
        <end position="616"/>
    </location>
</feature>
<comment type="subunit">
    <text evidence="8">Component of the eukaryotic translation initiation factor 3 (eIF-3) complex.</text>
</comment>
<dbReference type="GO" id="GO:0005852">
    <property type="term" value="C:eukaryotic translation initiation factor 3 complex"/>
    <property type="evidence" value="ECO:0007669"/>
    <property type="project" value="UniProtKB-UniRule"/>
</dbReference>
<dbReference type="InterPro" id="IPR011400">
    <property type="entry name" value="EIF3B"/>
</dbReference>
<evidence type="ECO:0000313" key="14">
    <source>
        <dbReference type="EMBL" id="USP79687.1"/>
    </source>
</evidence>
<evidence type="ECO:0000256" key="5">
    <source>
        <dbReference type="ARBA" id="ARBA00022737"/>
    </source>
</evidence>
<dbReference type="SUPFAM" id="SSF82171">
    <property type="entry name" value="DPP6 N-terminal domain-like"/>
    <property type="match status" value="1"/>
</dbReference>
<dbReference type="InterPro" id="IPR004148">
    <property type="entry name" value="BAR_dom"/>
</dbReference>
<keyword evidence="9" id="KW-0862">Zinc</keyword>
<dbReference type="EMBL" id="CP089278">
    <property type="protein sequence ID" value="USP79687.1"/>
    <property type="molecule type" value="Genomic_DNA"/>
</dbReference>
<feature type="domain" description="PH" evidence="11">
    <location>
        <begin position="661"/>
        <end position="767"/>
    </location>
</feature>
<dbReference type="PROSITE" id="PS50102">
    <property type="entry name" value="RRM"/>
    <property type="match status" value="1"/>
</dbReference>
<keyword evidence="4" id="KW-0853">WD repeat</keyword>
<dbReference type="SUPFAM" id="SSF50729">
    <property type="entry name" value="PH domain-like"/>
    <property type="match status" value="1"/>
</dbReference>
<dbReference type="Pfam" id="PF00076">
    <property type="entry name" value="RRM_1"/>
    <property type="match status" value="1"/>
</dbReference>
<gene>
    <name evidence="8" type="primary">PRT1</name>
    <name evidence="14" type="ORF">yc1106_06961</name>
</gene>
<dbReference type="SUPFAM" id="SSF57863">
    <property type="entry name" value="ArfGap/RecO-like zinc finger"/>
    <property type="match status" value="1"/>
</dbReference>
<evidence type="ECO:0000256" key="3">
    <source>
        <dbReference type="ARBA" id="ARBA00022540"/>
    </source>
</evidence>
<evidence type="ECO:0000256" key="4">
    <source>
        <dbReference type="ARBA" id="ARBA00022574"/>
    </source>
</evidence>
<organism evidence="14 15">
    <name type="scientific">Curvularia clavata</name>
    <dbReference type="NCBI Taxonomy" id="95742"/>
    <lineage>
        <taxon>Eukaryota</taxon>
        <taxon>Fungi</taxon>
        <taxon>Dikarya</taxon>
        <taxon>Ascomycota</taxon>
        <taxon>Pezizomycotina</taxon>
        <taxon>Dothideomycetes</taxon>
        <taxon>Pleosporomycetidae</taxon>
        <taxon>Pleosporales</taxon>
        <taxon>Pleosporineae</taxon>
        <taxon>Pleosporaceae</taxon>
        <taxon>Curvularia</taxon>
    </lineage>
</organism>
<evidence type="ECO:0000256" key="2">
    <source>
        <dbReference type="ARBA" id="ARBA00022490"/>
    </source>
</evidence>
<dbReference type="Gene3D" id="1.20.1270.60">
    <property type="entry name" value="Arfaptin homology (AH) domain/BAR domain"/>
    <property type="match status" value="1"/>
</dbReference>
<dbReference type="FunFam" id="2.130.10.10:FF:000419">
    <property type="entry name" value="Eukaryotic translation initiation factor 3 subunit B"/>
    <property type="match status" value="1"/>
</dbReference>
<keyword evidence="5" id="KW-0677">Repeat</keyword>
<dbReference type="GO" id="GO:0001732">
    <property type="term" value="P:formation of cytoplasmic translation initiation complex"/>
    <property type="evidence" value="ECO:0007669"/>
    <property type="project" value="UniProtKB-UniRule"/>
</dbReference>
<protein>
    <recommendedName>
        <fullName evidence="8">Eukaryotic translation initiation factor 3 subunit B</fullName>
        <shortName evidence="8">eIF3b</shortName>
    </recommendedName>
    <alternativeName>
        <fullName evidence="8">Eukaryotic translation initiation factor 3 90 kDa subunit homolog</fullName>
        <shortName evidence="8">eIF3 p90</shortName>
    </alternativeName>
    <alternativeName>
        <fullName evidence="8">Translation initiation factor eIF3, p90 subunit homolog</fullName>
    </alternativeName>
</protein>
<dbReference type="Gene3D" id="3.30.70.330">
    <property type="match status" value="1"/>
</dbReference>
<dbReference type="FunFam" id="2.30.29.30:FF:000252">
    <property type="entry name" value="ARF GTPase activator (Csx2)"/>
    <property type="match status" value="1"/>
</dbReference>
<keyword evidence="3 8" id="KW-0396">Initiation factor</keyword>
<dbReference type="Gene3D" id="2.130.10.10">
    <property type="entry name" value="YVTN repeat-like/Quinoprotein amine dehydrogenase"/>
    <property type="match status" value="1"/>
</dbReference>
<dbReference type="SMART" id="SM00233">
    <property type="entry name" value="PH"/>
    <property type="match status" value="1"/>
</dbReference>
<evidence type="ECO:0000259" key="13">
    <source>
        <dbReference type="PROSITE" id="PS50115"/>
    </source>
</evidence>
<dbReference type="FunFam" id="1.20.1270.60:FF:000051">
    <property type="entry name" value="ARF GTPase activator (Csx2)"/>
    <property type="match status" value="1"/>
</dbReference>
<feature type="compositionally biased region" description="Basic and acidic residues" evidence="10">
    <location>
        <begin position="1116"/>
        <end position="1125"/>
    </location>
</feature>
<dbReference type="InterPro" id="IPR001164">
    <property type="entry name" value="ArfGAP_dom"/>
</dbReference>
<feature type="domain" description="RRM" evidence="12">
    <location>
        <begin position="1187"/>
        <end position="1273"/>
    </location>
</feature>
<dbReference type="OrthoDB" id="10266696at2759"/>
<dbReference type="InterPro" id="IPR012677">
    <property type="entry name" value="Nucleotide-bd_a/b_plait_sf"/>
</dbReference>
<evidence type="ECO:0000256" key="6">
    <source>
        <dbReference type="ARBA" id="ARBA00022884"/>
    </source>
</evidence>
<comment type="similarity">
    <text evidence="8">Belongs to the eIF-3 subunit B family.</text>
</comment>
<keyword evidence="9" id="KW-0863">Zinc-finger</keyword>
<feature type="region of interest" description="Disordered" evidence="10">
    <location>
        <begin position="1080"/>
        <end position="1126"/>
    </location>
</feature>
<dbReference type="FunFam" id="1.10.220.150:FF:000017">
    <property type="entry name" value="ARF GTPase activator (Csx2), putative"/>
    <property type="match status" value="1"/>
</dbReference>
<dbReference type="InterPro" id="IPR038508">
    <property type="entry name" value="ArfGAP_dom_sf"/>
</dbReference>
<proteinExistence type="inferred from homology"/>
<sequence length="1888" mass="211489">MGAVHSKAGDAGALYLRDQTRFSVASLTITNGRNRTLLNVTPNAFPATRYAARRDFGDDSVVEYIQDPEAAPSSDGPPAFLIRLSNDEELTFNFTFIVRQHLAVPSIYNVNTNSAISPSGLVDTNINGLTFLFASSSKDLDNLVTREFHANPNLHKNPQVELVGDYSTGGHASVQFQWSWKWTPPKPTESRGGGWRTSCSFVEYDQRAHRLETLASFAFWVQNTSRQVQSPRSPAPRMELSVPPRLRVPSTQSIESRVSDSAGEDKEWEAVPPKSPTFEPIPEHSLGLVPSQATTLSSGSVPVKLDVSRPGEDLSQTDDGPLFRATMKSLEQKTGNMRTRWKKVLKRAEAAMEAQVGCNNAMSDLMDALREASSSNANAVQPAIDHYFDKIAKEILVYEKSNATNIQKLIIDPIYKLYNIDIKQAETKRKDFEEESKDYYQYLGRYLGQRQDTLKEKKRAETDSKYLAKRRNFELKRFDYSSFMQDLHGGRKDQEVLSHLTRYADAQAKRYLETAKKIETMLPHLEALTCEVKEADKEFQIQRTEREEKRRALETIKKNFDDPPNSSVTSPAASAANVPRTLSRSEPESIPGRKGSIVPGSIASPQTALSTSNPSSIALPLSPEASKVNVAMAAPQADKFKGIRDLEEKDLASMVEAGSGAYRKEGLLWSLSRPGSHVDPKGLNKQAWHKFWVVLDQGKISEYTNWKQSLELHMDPIDLRMASVREARNADRRFCFEVITPQYTRVYQATNEDDMKSWINAVNNALQTAVESAGQSDRPSTDSLPGQTHRDIASVLTGKSPSMSSHRNNYSSKAPARHATVGDRPGYRRDEALGDDGKLLKQVREADPSNRVCADCGTEIKVDWVSINLGIIICIECSGIHRSLGTHITKVRSLTLDVTSFTPDIIEILLKVGNRISNSIWEARLDPGKKPGPMSTREQRLHFITSKYAERAFVAPITPNMSHYANPEEKLLASVKKNDIENVLYALALRANPNARDKSRGTHVVFLALAAADPASPSASASPATSPGIPSRPGTAQAARKAFPVAELLLQNGAELPLAPAPIPLGYSARAYLDFKADQRAGKLPPPSSNNQTTATMEKLPPLPPILAGNGSSPSERSRERDARLQKRVSAGGRLIKNPILDAVEATMASAYSNLPMDGDDEFDESQIDFTDIEEQFQVRLDEGLDAFVVIDGLPIVPEDSKSKLVKFVLRKLNSVGKVKDDGVHMPLNESGKTEGYAFVEYSAPAEAVAAVKQLNGTPLDKKHTMAVNKLTDIDRYGKEGRIDEEYHPPEIPPFEQKEHLRWWLADEDSRDQIAMYRQDRVGVYWNEKEDQPEQVVDRENWTESFIQWSPQGTYLTSMHAQGVQLWGGKSWSRQKRFAHPGVNLVDFSPGEKYLTTWSHRPLQVDENHPVPSLSLEEDGKNYIIWDIATGKPLRSFATIDVPGGTDPEGNPIKKKLQWPTFKWSADDKYVARMTQGQSISIYELPRMNLLDKTSVKIEGVMDFEWAPATPRREGIKTYEQLFCYWTPELGSNPAKVGLMSIPSKEVVRTRNLFNVSDAKLHWQSEAAYVCVKVDRHSKSKKSLATNLEIFRVREKGVPVEVVDSIKDTVINFAWEPKGNRFVLITTGEVIQGAAVGPKTAVSFFATEKLKGGAVGNFRHIRTIDKKNSNAIYWSPKGRFVVVAALQSQQSFELEFWDMSFDKPKDESEKGDKEVNANLQLMDTAEHYGVTDIEWDPTGRYVATVASAFRHRMENGYHLYDFKGTLLREEAIEGFKQLLWRPRPPTLLSKEEQAEIRKNLRNYSKIFDEQDLAKKSSANKAVVEARREMLNEWRRWREEVTQRLREEGADLELASLKGETPGQAEDGHQEEIEEIVEEIIEESEEVIN</sequence>
<dbReference type="Pfam" id="PF16746">
    <property type="entry name" value="BAR_3"/>
    <property type="match status" value="1"/>
</dbReference>
<evidence type="ECO:0000256" key="7">
    <source>
        <dbReference type="ARBA" id="ARBA00022917"/>
    </source>
</evidence>
<dbReference type="VEuPathDB" id="FungiDB:yc1106_06961"/>
<feature type="region of interest" description="Disordered" evidence="10">
    <location>
        <begin position="555"/>
        <end position="616"/>
    </location>
</feature>
<evidence type="ECO:0000256" key="10">
    <source>
        <dbReference type="SAM" id="MobiDB-lite"/>
    </source>
</evidence>
<dbReference type="SMART" id="SM00105">
    <property type="entry name" value="ArfGap"/>
    <property type="match status" value="1"/>
</dbReference>
<dbReference type="GO" id="GO:0016282">
    <property type="term" value="C:eukaryotic 43S preinitiation complex"/>
    <property type="evidence" value="ECO:0007669"/>
    <property type="project" value="UniProtKB-UniRule"/>
</dbReference>
<dbReference type="InterPro" id="IPR001849">
    <property type="entry name" value="PH_domain"/>
</dbReference>
<evidence type="ECO:0000259" key="11">
    <source>
        <dbReference type="PROSITE" id="PS50003"/>
    </source>
</evidence>
<evidence type="ECO:0000313" key="15">
    <source>
        <dbReference type="Proteomes" id="UP001056012"/>
    </source>
</evidence>
<dbReference type="InterPro" id="IPR015943">
    <property type="entry name" value="WD40/YVTN_repeat-like_dom_sf"/>
</dbReference>
<dbReference type="PANTHER" id="PTHR14068:SF0">
    <property type="entry name" value="EUKARYOTIC TRANSLATION INITIATION FACTOR 3 SUBUNIT B"/>
    <property type="match status" value="1"/>
</dbReference>
<dbReference type="InterPro" id="IPR013979">
    <property type="entry name" value="TIF_beta_prop-like"/>
</dbReference>
<keyword evidence="2 8" id="KW-0963">Cytoplasm</keyword>
<dbReference type="Pfam" id="PF01412">
    <property type="entry name" value="ArfGap"/>
    <property type="match status" value="1"/>
</dbReference>